<name>A0ABY7M4M3_9CHLR</name>
<reference evidence="2 3" key="1">
    <citation type="journal article" date="2023" name="ISME J.">
        <title>Thermophilic Dehalococcoidia with unusual traits shed light on an unexpected past.</title>
        <authorList>
            <person name="Palmer M."/>
            <person name="Covington J.K."/>
            <person name="Zhou E.M."/>
            <person name="Thomas S.C."/>
            <person name="Habib N."/>
            <person name="Seymour C.O."/>
            <person name="Lai D."/>
            <person name="Johnston J."/>
            <person name="Hashimi A."/>
            <person name="Jiao J.Y."/>
            <person name="Muok A.R."/>
            <person name="Liu L."/>
            <person name="Xian W.D."/>
            <person name="Zhi X.Y."/>
            <person name="Li M.M."/>
            <person name="Silva L.P."/>
            <person name="Bowen B.P."/>
            <person name="Louie K."/>
            <person name="Briegel A."/>
            <person name="Pett-Ridge J."/>
            <person name="Weber P.K."/>
            <person name="Tocheva E.I."/>
            <person name="Woyke T."/>
            <person name="Northen T.R."/>
            <person name="Mayali X."/>
            <person name="Li W.J."/>
            <person name="Hedlund B.P."/>
        </authorList>
    </citation>
    <scope>NUCLEOTIDE SEQUENCE [LARGE SCALE GENOMIC DNA]</scope>
    <source>
        <strain evidence="2 3">YIM 72310</strain>
    </source>
</reference>
<dbReference type="Proteomes" id="UP001212803">
    <property type="component" value="Chromosome"/>
</dbReference>
<accession>A0ABY7M4M3</accession>
<sequence length="63" mass="6882">MTNETNLDEMTPEERAKLKKQLTEQAVKLAVNWPLAGSRAGEPGVHAALRERSGRVQPAGEGR</sequence>
<evidence type="ECO:0000256" key="1">
    <source>
        <dbReference type="SAM" id="MobiDB-lite"/>
    </source>
</evidence>
<proteinExistence type="predicted"/>
<dbReference type="RefSeq" id="WP_270055794.1">
    <property type="nucleotide sequence ID" value="NZ_CP115149.1"/>
</dbReference>
<dbReference type="EMBL" id="CP115149">
    <property type="protein sequence ID" value="WBL35267.1"/>
    <property type="molecule type" value="Genomic_DNA"/>
</dbReference>
<keyword evidence="3" id="KW-1185">Reference proteome</keyword>
<protein>
    <submittedName>
        <fullName evidence="2">Uncharacterized protein</fullName>
    </submittedName>
</protein>
<evidence type="ECO:0000313" key="3">
    <source>
        <dbReference type="Proteomes" id="UP001212803"/>
    </source>
</evidence>
<organism evidence="2 3">
    <name type="scientific">Tepidiforma flava</name>
    <dbReference type="NCBI Taxonomy" id="3004094"/>
    <lineage>
        <taxon>Bacteria</taxon>
        <taxon>Bacillati</taxon>
        <taxon>Chloroflexota</taxon>
        <taxon>Tepidiformia</taxon>
        <taxon>Tepidiformales</taxon>
        <taxon>Tepidiformaceae</taxon>
        <taxon>Tepidiforma</taxon>
    </lineage>
</organism>
<evidence type="ECO:0000313" key="2">
    <source>
        <dbReference type="EMBL" id="WBL35267.1"/>
    </source>
</evidence>
<gene>
    <name evidence="2" type="ORF">O0235_10765</name>
</gene>
<feature type="region of interest" description="Disordered" evidence="1">
    <location>
        <begin position="37"/>
        <end position="63"/>
    </location>
</feature>